<protein>
    <recommendedName>
        <fullName evidence="8">Abasic site processing protein</fullName>
        <ecNumber evidence="8">3.4.-.-</ecNumber>
    </recommendedName>
</protein>
<evidence type="ECO:0000256" key="3">
    <source>
        <dbReference type="ARBA" id="ARBA00022763"/>
    </source>
</evidence>
<reference evidence="9 10" key="1">
    <citation type="submission" date="2017-07" db="EMBL/GenBank/DDBJ databases">
        <title>Genome sequencing and assembly of Paenibacillus rigui.</title>
        <authorList>
            <person name="Mayilraj S."/>
        </authorList>
    </citation>
    <scope>NUCLEOTIDE SEQUENCE [LARGE SCALE GENOMIC DNA]</scope>
    <source>
        <strain evidence="9 10">JCM 16352</strain>
    </source>
</reference>
<dbReference type="GO" id="GO:0008233">
    <property type="term" value="F:peptidase activity"/>
    <property type="evidence" value="ECO:0007669"/>
    <property type="project" value="UniProtKB-KW"/>
</dbReference>
<dbReference type="PANTHER" id="PTHR13604">
    <property type="entry name" value="DC12-RELATED"/>
    <property type="match status" value="1"/>
</dbReference>
<keyword evidence="4 8" id="KW-0378">Hydrolase</keyword>
<keyword evidence="5" id="KW-0190">Covalent protein-DNA linkage</keyword>
<dbReference type="InterPro" id="IPR003738">
    <property type="entry name" value="SRAP"/>
</dbReference>
<dbReference type="SUPFAM" id="SSF143081">
    <property type="entry name" value="BB1717-like"/>
    <property type="match status" value="1"/>
</dbReference>
<dbReference type="RefSeq" id="WP_094013359.1">
    <property type="nucleotide sequence ID" value="NZ_NMQW01000002.1"/>
</dbReference>
<dbReference type="InterPro" id="IPR036590">
    <property type="entry name" value="SRAP-like"/>
</dbReference>
<name>A0A229UXC1_9BACL</name>
<dbReference type="AlphaFoldDB" id="A0A229UXC1"/>
<keyword evidence="7" id="KW-0456">Lyase</keyword>
<dbReference type="Proteomes" id="UP000215509">
    <property type="component" value="Unassembled WGS sequence"/>
</dbReference>
<dbReference type="GO" id="GO:0106300">
    <property type="term" value="P:protein-DNA covalent cross-linking repair"/>
    <property type="evidence" value="ECO:0007669"/>
    <property type="project" value="InterPro"/>
</dbReference>
<evidence type="ECO:0000313" key="10">
    <source>
        <dbReference type="Proteomes" id="UP000215509"/>
    </source>
</evidence>
<evidence type="ECO:0000256" key="7">
    <source>
        <dbReference type="ARBA" id="ARBA00023239"/>
    </source>
</evidence>
<dbReference type="Gene3D" id="3.90.1680.10">
    <property type="entry name" value="SOS response associated peptidase-like"/>
    <property type="match status" value="1"/>
</dbReference>
<dbReference type="EC" id="3.4.-.-" evidence="8"/>
<sequence length="235" mass="26410">MCGRYTITVTLEELMLRFLLGNAPVVGGYVPRYNVAPGQWIPAILGDTPAAASQQPMPRRLGELRWGLVPSWSQEESSGGKPMNLRLETAQQKPAFRRMLERKRCIVPADGFFEWKTGGKQKQPVRFMLKDRSLFGMAALYDTWGMADGTKLHTCAILTTEPNEVVAKVHTRMPVILRHEDESVWLNRSMTSAEELLPLCKPYAAKEMISYEVDPVVGNVRNDGPECIAPLHALW</sequence>
<organism evidence="9 10">
    <name type="scientific">Paenibacillus rigui</name>
    <dbReference type="NCBI Taxonomy" id="554312"/>
    <lineage>
        <taxon>Bacteria</taxon>
        <taxon>Bacillati</taxon>
        <taxon>Bacillota</taxon>
        <taxon>Bacilli</taxon>
        <taxon>Bacillales</taxon>
        <taxon>Paenibacillaceae</taxon>
        <taxon>Paenibacillus</taxon>
    </lineage>
</organism>
<proteinExistence type="inferred from homology"/>
<evidence type="ECO:0000256" key="1">
    <source>
        <dbReference type="ARBA" id="ARBA00008136"/>
    </source>
</evidence>
<dbReference type="GO" id="GO:0006508">
    <property type="term" value="P:proteolysis"/>
    <property type="evidence" value="ECO:0007669"/>
    <property type="project" value="UniProtKB-KW"/>
</dbReference>
<keyword evidence="3" id="KW-0227">DNA damage</keyword>
<comment type="caution">
    <text evidence="9">The sequence shown here is derived from an EMBL/GenBank/DDBJ whole genome shotgun (WGS) entry which is preliminary data.</text>
</comment>
<evidence type="ECO:0000256" key="4">
    <source>
        <dbReference type="ARBA" id="ARBA00022801"/>
    </source>
</evidence>
<accession>A0A229UXC1</accession>
<dbReference type="GO" id="GO:0016829">
    <property type="term" value="F:lyase activity"/>
    <property type="evidence" value="ECO:0007669"/>
    <property type="project" value="UniProtKB-KW"/>
</dbReference>
<keyword evidence="2 8" id="KW-0645">Protease</keyword>
<evidence type="ECO:0000256" key="2">
    <source>
        <dbReference type="ARBA" id="ARBA00022670"/>
    </source>
</evidence>
<dbReference type="Pfam" id="PF02586">
    <property type="entry name" value="SRAP"/>
    <property type="match status" value="1"/>
</dbReference>
<gene>
    <name evidence="9" type="ORF">CF651_03210</name>
</gene>
<keyword evidence="6" id="KW-0238">DNA-binding</keyword>
<dbReference type="OrthoDB" id="9782620at2"/>
<dbReference type="GO" id="GO:0003697">
    <property type="term" value="F:single-stranded DNA binding"/>
    <property type="evidence" value="ECO:0007669"/>
    <property type="project" value="InterPro"/>
</dbReference>
<keyword evidence="10" id="KW-1185">Reference proteome</keyword>
<dbReference type="EMBL" id="NMQW01000002">
    <property type="protein sequence ID" value="OXM88112.1"/>
    <property type="molecule type" value="Genomic_DNA"/>
</dbReference>
<evidence type="ECO:0000256" key="6">
    <source>
        <dbReference type="ARBA" id="ARBA00023125"/>
    </source>
</evidence>
<comment type="similarity">
    <text evidence="1 8">Belongs to the SOS response-associated peptidase family.</text>
</comment>
<evidence type="ECO:0000256" key="5">
    <source>
        <dbReference type="ARBA" id="ARBA00023124"/>
    </source>
</evidence>
<evidence type="ECO:0000313" key="9">
    <source>
        <dbReference type="EMBL" id="OXM88112.1"/>
    </source>
</evidence>
<evidence type="ECO:0000256" key="8">
    <source>
        <dbReference type="RuleBase" id="RU364100"/>
    </source>
</evidence>
<dbReference type="PANTHER" id="PTHR13604:SF0">
    <property type="entry name" value="ABASIC SITE PROCESSING PROTEIN HMCES"/>
    <property type="match status" value="1"/>
</dbReference>